<keyword evidence="2" id="KW-1185">Reference proteome</keyword>
<protein>
    <recommendedName>
        <fullName evidence="3">STAS/SEC14 domain-containing protein</fullName>
    </recommendedName>
</protein>
<gene>
    <name evidence="1" type="ORF">EU556_24205</name>
</gene>
<dbReference type="EMBL" id="SRLA01000007">
    <property type="protein sequence ID" value="TGE03720.1"/>
    <property type="molecule type" value="Genomic_DNA"/>
</dbReference>
<name>A0A4Z0NYK4_9BACT</name>
<organism evidence="1 2">
    <name type="scientific">Hymenobacter fodinae</name>
    <dbReference type="NCBI Taxonomy" id="2510796"/>
    <lineage>
        <taxon>Bacteria</taxon>
        <taxon>Pseudomonadati</taxon>
        <taxon>Bacteroidota</taxon>
        <taxon>Cytophagia</taxon>
        <taxon>Cytophagales</taxon>
        <taxon>Hymenobacteraceae</taxon>
        <taxon>Hymenobacter</taxon>
    </lineage>
</organism>
<dbReference type="RefSeq" id="WP_135436821.1">
    <property type="nucleotide sequence ID" value="NZ_SRLA01000007.1"/>
</dbReference>
<sequence length="140" mass="16131">MLISSLPDRDGSRCTLTYEQENKWLRATWRGYVDPQEAMRGAQNYLVQAQGLACAYLLNDNVALQGPWFDSLEWLEQAWLPRAQQLGLRFVAHVVQQDTGTDLLIRTFTHAHLGELELQIFSDLAQAQHWLRDCQQRAFG</sequence>
<reference evidence="1 2" key="1">
    <citation type="submission" date="2019-04" db="EMBL/GenBank/DDBJ databases">
        <authorList>
            <person name="Feng G."/>
            <person name="Zhang J."/>
            <person name="Zhu H."/>
        </authorList>
    </citation>
    <scope>NUCLEOTIDE SEQUENCE [LARGE SCALE GENOMIC DNA]</scope>
    <source>
        <strain evidence="1 2">92R-1</strain>
    </source>
</reference>
<dbReference type="AlphaFoldDB" id="A0A4Z0NYK4"/>
<comment type="caution">
    <text evidence="1">The sequence shown here is derived from an EMBL/GenBank/DDBJ whole genome shotgun (WGS) entry which is preliminary data.</text>
</comment>
<evidence type="ECO:0000313" key="2">
    <source>
        <dbReference type="Proteomes" id="UP000298337"/>
    </source>
</evidence>
<evidence type="ECO:0000313" key="1">
    <source>
        <dbReference type="EMBL" id="TGE03720.1"/>
    </source>
</evidence>
<dbReference type="OrthoDB" id="882485at2"/>
<dbReference type="Proteomes" id="UP000298337">
    <property type="component" value="Unassembled WGS sequence"/>
</dbReference>
<accession>A0A4Z0NYK4</accession>
<evidence type="ECO:0008006" key="3">
    <source>
        <dbReference type="Google" id="ProtNLM"/>
    </source>
</evidence>
<proteinExistence type="predicted"/>